<evidence type="ECO:0000256" key="1">
    <source>
        <dbReference type="ARBA" id="ARBA00006739"/>
    </source>
</evidence>
<dbReference type="Gene3D" id="3.90.550.10">
    <property type="entry name" value="Spore Coat Polysaccharide Biosynthesis Protein SpsA, Chain A"/>
    <property type="match status" value="1"/>
</dbReference>
<gene>
    <name evidence="4" type="ORF">DYI25_19280</name>
</gene>
<evidence type="ECO:0000313" key="5">
    <source>
        <dbReference type="Proteomes" id="UP000761411"/>
    </source>
</evidence>
<dbReference type="RefSeq" id="WP_213371978.1">
    <property type="nucleotide sequence ID" value="NZ_QTKX01000003.1"/>
</dbReference>
<dbReference type="InterPro" id="IPR001173">
    <property type="entry name" value="Glyco_trans_2-like"/>
</dbReference>
<feature type="domain" description="Glycosyltransferase 2-like" evidence="3">
    <location>
        <begin position="9"/>
        <end position="146"/>
    </location>
</feature>
<dbReference type="GO" id="GO:0016758">
    <property type="term" value="F:hexosyltransferase activity"/>
    <property type="evidence" value="ECO:0007669"/>
    <property type="project" value="UniProtKB-ARBA"/>
</dbReference>
<dbReference type="Proteomes" id="UP000761411">
    <property type="component" value="Unassembled WGS sequence"/>
</dbReference>
<dbReference type="EMBL" id="QTKX01000003">
    <property type="protein sequence ID" value="MBS8266569.1"/>
    <property type="molecule type" value="Genomic_DNA"/>
</dbReference>
<dbReference type="PANTHER" id="PTHR22916:SF3">
    <property type="entry name" value="UDP-GLCNAC:BETAGAL BETA-1,3-N-ACETYLGLUCOSAMINYLTRANSFERASE-LIKE PROTEIN 1"/>
    <property type="match status" value="1"/>
</dbReference>
<proteinExistence type="inferred from homology"/>
<organism evidence="4 5">
    <name type="scientific">Mesobacillus boroniphilus</name>
    <dbReference type="NCBI Taxonomy" id="308892"/>
    <lineage>
        <taxon>Bacteria</taxon>
        <taxon>Bacillati</taxon>
        <taxon>Bacillota</taxon>
        <taxon>Bacilli</taxon>
        <taxon>Bacillales</taxon>
        <taxon>Bacillaceae</taxon>
        <taxon>Mesobacillus</taxon>
    </lineage>
</organism>
<keyword evidence="5" id="KW-1185">Reference proteome</keyword>
<evidence type="ECO:0000259" key="3">
    <source>
        <dbReference type="Pfam" id="PF00535"/>
    </source>
</evidence>
<dbReference type="CDD" id="cd00761">
    <property type="entry name" value="Glyco_tranf_GTA_type"/>
    <property type="match status" value="1"/>
</dbReference>
<evidence type="ECO:0000256" key="2">
    <source>
        <dbReference type="SAM" id="Phobius"/>
    </source>
</evidence>
<comment type="caution">
    <text evidence="4">The sequence shown here is derived from an EMBL/GenBank/DDBJ whole genome shotgun (WGS) entry which is preliminary data.</text>
</comment>
<protein>
    <submittedName>
        <fullName evidence="4">Glycosyltransferase family 2 protein</fullName>
    </submittedName>
</protein>
<keyword evidence="2" id="KW-0472">Membrane</keyword>
<accession>A0A944CP53</accession>
<feature type="transmembrane region" description="Helical" evidence="2">
    <location>
        <begin position="287"/>
        <end position="305"/>
    </location>
</feature>
<keyword evidence="2" id="KW-0812">Transmembrane</keyword>
<dbReference type="InterPro" id="IPR029044">
    <property type="entry name" value="Nucleotide-diphossugar_trans"/>
</dbReference>
<reference evidence="4 5" key="1">
    <citation type="journal article" date="2021" name="Microorganisms">
        <title>Bacterial Dimethylsulfoniopropionate Biosynthesis in the East China Sea.</title>
        <authorList>
            <person name="Liu J."/>
            <person name="Zhang Y."/>
            <person name="Liu J."/>
            <person name="Zhong H."/>
            <person name="Williams B.T."/>
            <person name="Zheng Y."/>
            <person name="Curson A.R.J."/>
            <person name="Sun C."/>
            <person name="Sun H."/>
            <person name="Song D."/>
            <person name="Wagner Mackenzie B."/>
            <person name="Bermejo Martinez A."/>
            <person name="Todd J.D."/>
            <person name="Zhang X.H."/>
        </authorList>
    </citation>
    <scope>NUCLEOTIDE SEQUENCE [LARGE SCALE GENOMIC DNA]</scope>
    <source>
        <strain evidence="4 5">ESS08</strain>
    </source>
</reference>
<comment type="similarity">
    <text evidence="1">Belongs to the glycosyltransferase 2 family.</text>
</comment>
<dbReference type="PANTHER" id="PTHR22916">
    <property type="entry name" value="GLYCOSYLTRANSFERASE"/>
    <property type="match status" value="1"/>
</dbReference>
<dbReference type="Pfam" id="PF00535">
    <property type="entry name" value="Glycos_transf_2"/>
    <property type="match status" value="1"/>
</dbReference>
<dbReference type="SUPFAM" id="SSF53448">
    <property type="entry name" value="Nucleotide-diphospho-sugar transferases"/>
    <property type="match status" value="1"/>
</dbReference>
<dbReference type="AlphaFoldDB" id="A0A944CP53"/>
<evidence type="ECO:0000313" key="4">
    <source>
        <dbReference type="EMBL" id="MBS8266569.1"/>
    </source>
</evidence>
<keyword evidence="2" id="KW-1133">Transmembrane helix</keyword>
<name>A0A944CP53_9BACI</name>
<sequence length="315" mass="36316">MENRQLKISIIIPTFNREKLVMEAIESLRKQTYENIEIIVIDDCSTDNTQLLIENERLIDPRIVYIRHEQNKGAPTARNTGIESATGEYIAFLDSDDRWLAEKLERQMAVLKENKNAGLVYTGYKNVLGTQIRSEVRPHARGNMLAEVLKKNCLGTTSTVLVKKEILLAAGGFDPELPSCQDWDLYVKLAQMTEFDVVPEPMVLYNEHDGDRITNNVNSVIKGHLVFYQKYHSLIKGLNNRDFHTLHVNMAKVMVRTGIMGQNRKTIKKGRDFLKHAMKAYPYSLKVYLIFIGTLLNNGLLLKMYSMFKRVRFRF</sequence>